<protein>
    <submittedName>
        <fullName evidence="1">Uncharacterized protein</fullName>
    </submittedName>
</protein>
<name>A0ABU7AIE8_9TELE</name>
<dbReference type="Proteomes" id="UP001345963">
    <property type="component" value="Unassembled WGS sequence"/>
</dbReference>
<evidence type="ECO:0000313" key="1">
    <source>
        <dbReference type="EMBL" id="MED6237509.1"/>
    </source>
</evidence>
<organism evidence="1 2">
    <name type="scientific">Ataeniobius toweri</name>
    <dbReference type="NCBI Taxonomy" id="208326"/>
    <lineage>
        <taxon>Eukaryota</taxon>
        <taxon>Metazoa</taxon>
        <taxon>Chordata</taxon>
        <taxon>Craniata</taxon>
        <taxon>Vertebrata</taxon>
        <taxon>Euteleostomi</taxon>
        <taxon>Actinopterygii</taxon>
        <taxon>Neopterygii</taxon>
        <taxon>Teleostei</taxon>
        <taxon>Neoteleostei</taxon>
        <taxon>Acanthomorphata</taxon>
        <taxon>Ovalentaria</taxon>
        <taxon>Atherinomorphae</taxon>
        <taxon>Cyprinodontiformes</taxon>
        <taxon>Goodeidae</taxon>
        <taxon>Ataeniobius</taxon>
    </lineage>
</organism>
<keyword evidence="2" id="KW-1185">Reference proteome</keyword>
<reference evidence="1 2" key="1">
    <citation type="submission" date="2021-07" db="EMBL/GenBank/DDBJ databases">
        <authorList>
            <person name="Palmer J.M."/>
        </authorList>
    </citation>
    <scope>NUCLEOTIDE SEQUENCE [LARGE SCALE GENOMIC DNA]</scope>
    <source>
        <strain evidence="1 2">AT_MEX2019</strain>
        <tissue evidence="1">Muscle</tissue>
    </source>
</reference>
<comment type="caution">
    <text evidence="1">The sequence shown here is derived from an EMBL/GenBank/DDBJ whole genome shotgun (WGS) entry which is preliminary data.</text>
</comment>
<accession>A0ABU7AIE8</accession>
<evidence type="ECO:0000313" key="2">
    <source>
        <dbReference type="Proteomes" id="UP001345963"/>
    </source>
</evidence>
<dbReference type="EMBL" id="JAHUTI010016085">
    <property type="protein sequence ID" value="MED6237509.1"/>
    <property type="molecule type" value="Genomic_DNA"/>
</dbReference>
<gene>
    <name evidence="1" type="ORF">ATANTOWER_026393</name>
</gene>
<proteinExistence type="predicted"/>
<sequence length="110" mass="12255">MALFLRPVEINNSPWRQMELANHLVSWAEEWESIFPQDELVELLENVESERQRVLVEIFSPVSNDLAAAFAPVSVNQTDFSGLSSKCLDIASISSAAAQPFSAFFCLIPP</sequence>